<evidence type="ECO:0000313" key="3">
    <source>
        <dbReference type="Proteomes" id="UP000237000"/>
    </source>
</evidence>
<accession>A0A2P5ECL9</accession>
<proteinExistence type="predicted"/>
<dbReference type="OrthoDB" id="1166115at2759"/>
<feature type="compositionally biased region" description="Basic and acidic residues" evidence="1">
    <location>
        <begin position="111"/>
        <end position="124"/>
    </location>
</feature>
<evidence type="ECO:0000313" key="2">
    <source>
        <dbReference type="EMBL" id="PON83292.1"/>
    </source>
</evidence>
<organism evidence="2 3">
    <name type="scientific">Trema orientale</name>
    <name type="common">Charcoal tree</name>
    <name type="synonym">Celtis orientalis</name>
    <dbReference type="NCBI Taxonomy" id="63057"/>
    <lineage>
        <taxon>Eukaryota</taxon>
        <taxon>Viridiplantae</taxon>
        <taxon>Streptophyta</taxon>
        <taxon>Embryophyta</taxon>
        <taxon>Tracheophyta</taxon>
        <taxon>Spermatophyta</taxon>
        <taxon>Magnoliopsida</taxon>
        <taxon>eudicotyledons</taxon>
        <taxon>Gunneridae</taxon>
        <taxon>Pentapetalae</taxon>
        <taxon>rosids</taxon>
        <taxon>fabids</taxon>
        <taxon>Rosales</taxon>
        <taxon>Cannabaceae</taxon>
        <taxon>Trema</taxon>
    </lineage>
</organism>
<feature type="compositionally biased region" description="Low complexity" evidence="1">
    <location>
        <begin position="1"/>
        <end position="21"/>
    </location>
</feature>
<dbReference type="STRING" id="63057.A0A2P5ECL9"/>
<dbReference type="PANTHER" id="PTHR37182:SF2">
    <property type="entry name" value="F24J8.11 PROTEIN"/>
    <property type="match status" value="1"/>
</dbReference>
<dbReference type="InParanoid" id="A0A2P5ECL9"/>
<sequence length="152" mass="16148">MAHSLSPAQATATTPTPFSTTLKKNTHYPCVKILRVRACHQVLNAAPHGKIVNRRTLSLGLAGALLGLNGSEWSARAAARRPPPPPPEEKKDPNVSGVQAKVLASKRRKEAMKDEIAKLREKGKAVKASSSSTEAPSTQVEAPSTQVEAPSE</sequence>
<name>A0A2P5ECL9_TREOI</name>
<comment type="caution">
    <text evidence="2">The sequence shown here is derived from an EMBL/GenBank/DDBJ whole genome shotgun (WGS) entry which is preliminary data.</text>
</comment>
<reference evidence="3" key="1">
    <citation type="submission" date="2016-06" db="EMBL/GenBank/DDBJ databases">
        <title>Parallel loss of symbiosis genes in relatives of nitrogen-fixing non-legume Parasponia.</title>
        <authorList>
            <person name="Van Velzen R."/>
            <person name="Holmer R."/>
            <person name="Bu F."/>
            <person name="Rutten L."/>
            <person name="Van Zeijl A."/>
            <person name="Liu W."/>
            <person name="Santuari L."/>
            <person name="Cao Q."/>
            <person name="Sharma T."/>
            <person name="Shen D."/>
            <person name="Roswanjaya Y."/>
            <person name="Wardhani T."/>
            <person name="Kalhor M.S."/>
            <person name="Jansen J."/>
            <person name="Van den Hoogen J."/>
            <person name="Gungor B."/>
            <person name="Hartog M."/>
            <person name="Hontelez J."/>
            <person name="Verver J."/>
            <person name="Yang W.-C."/>
            <person name="Schijlen E."/>
            <person name="Repin R."/>
            <person name="Schilthuizen M."/>
            <person name="Schranz E."/>
            <person name="Heidstra R."/>
            <person name="Miyata K."/>
            <person name="Fedorova E."/>
            <person name="Kohlen W."/>
            <person name="Bisseling T."/>
            <person name="Smit S."/>
            <person name="Geurts R."/>
        </authorList>
    </citation>
    <scope>NUCLEOTIDE SEQUENCE [LARGE SCALE GENOMIC DNA]</scope>
    <source>
        <strain evidence="3">cv. RG33-2</strain>
    </source>
</reference>
<dbReference type="PANTHER" id="PTHR37182">
    <property type="entry name" value="F24J8.11 PROTEIN"/>
    <property type="match status" value="1"/>
</dbReference>
<gene>
    <name evidence="2" type="ORF">TorRG33x02_208590</name>
</gene>
<dbReference type="AlphaFoldDB" id="A0A2P5ECL9"/>
<dbReference type="Proteomes" id="UP000237000">
    <property type="component" value="Unassembled WGS sequence"/>
</dbReference>
<dbReference type="EMBL" id="JXTC01000180">
    <property type="protein sequence ID" value="PON83292.1"/>
    <property type="molecule type" value="Genomic_DNA"/>
</dbReference>
<feature type="compositionally biased region" description="Polar residues" evidence="1">
    <location>
        <begin position="128"/>
        <end position="152"/>
    </location>
</feature>
<feature type="region of interest" description="Disordered" evidence="1">
    <location>
        <begin position="1"/>
        <end position="22"/>
    </location>
</feature>
<protein>
    <submittedName>
        <fullName evidence="2">Uncharacterized protein</fullName>
    </submittedName>
</protein>
<dbReference type="FunCoup" id="A0A2P5ECL9">
    <property type="interactions" value="660"/>
</dbReference>
<evidence type="ECO:0000256" key="1">
    <source>
        <dbReference type="SAM" id="MobiDB-lite"/>
    </source>
</evidence>
<feature type="region of interest" description="Disordered" evidence="1">
    <location>
        <begin position="74"/>
        <end position="152"/>
    </location>
</feature>
<keyword evidence="3" id="KW-1185">Reference proteome</keyword>